<evidence type="ECO:0000313" key="9">
    <source>
        <dbReference type="EMBL" id="GLQ17785.1"/>
    </source>
</evidence>
<evidence type="ECO:0000259" key="8">
    <source>
        <dbReference type="Pfam" id="PF08669"/>
    </source>
</evidence>
<name>A0ABQ5USP3_9HYPH</name>
<dbReference type="PANTHER" id="PTHR43757:SF2">
    <property type="entry name" value="AMINOMETHYLTRANSFERASE, MITOCHONDRIAL"/>
    <property type="match status" value="1"/>
</dbReference>
<gene>
    <name evidence="9" type="primary">gcvT2</name>
    <name evidence="9" type="ORF">GCM10007879_20340</name>
</gene>
<protein>
    <recommendedName>
        <fullName evidence="2">aminomethyltransferase</fullName>
        <ecNumber evidence="2">2.1.2.10</ecNumber>
    </recommendedName>
    <alternativeName>
        <fullName evidence="5">Glycine cleavage system T protein</fullName>
    </alternativeName>
</protein>
<dbReference type="Gene3D" id="4.10.1250.10">
    <property type="entry name" value="Aminomethyltransferase fragment"/>
    <property type="match status" value="1"/>
</dbReference>
<keyword evidence="10" id="KW-1185">Reference proteome</keyword>
<dbReference type="InterPro" id="IPR006223">
    <property type="entry name" value="GcvT"/>
</dbReference>
<dbReference type="SUPFAM" id="SSF101790">
    <property type="entry name" value="Aminomethyltransferase beta-barrel domain"/>
    <property type="match status" value="1"/>
</dbReference>
<dbReference type="InterPro" id="IPR029043">
    <property type="entry name" value="GcvT/YgfZ_C"/>
</dbReference>
<comment type="catalytic activity">
    <reaction evidence="6">
        <text>N(6)-[(R)-S(8)-aminomethyldihydrolipoyl]-L-lysyl-[protein] + (6S)-5,6,7,8-tetrahydrofolate = N(6)-[(R)-dihydrolipoyl]-L-lysyl-[protein] + (6R)-5,10-methylene-5,6,7,8-tetrahydrofolate + NH4(+)</text>
        <dbReference type="Rhea" id="RHEA:16945"/>
        <dbReference type="Rhea" id="RHEA-COMP:10475"/>
        <dbReference type="Rhea" id="RHEA-COMP:10492"/>
        <dbReference type="ChEBI" id="CHEBI:15636"/>
        <dbReference type="ChEBI" id="CHEBI:28938"/>
        <dbReference type="ChEBI" id="CHEBI:57453"/>
        <dbReference type="ChEBI" id="CHEBI:83100"/>
        <dbReference type="ChEBI" id="CHEBI:83143"/>
        <dbReference type="EC" id="2.1.2.10"/>
    </reaction>
</comment>
<evidence type="ECO:0000256" key="1">
    <source>
        <dbReference type="ARBA" id="ARBA00008609"/>
    </source>
</evidence>
<dbReference type="Proteomes" id="UP001161405">
    <property type="component" value="Unassembled WGS sequence"/>
</dbReference>
<dbReference type="PANTHER" id="PTHR43757">
    <property type="entry name" value="AMINOMETHYLTRANSFERASE"/>
    <property type="match status" value="1"/>
</dbReference>
<evidence type="ECO:0000256" key="2">
    <source>
        <dbReference type="ARBA" id="ARBA00012616"/>
    </source>
</evidence>
<dbReference type="InterPro" id="IPR027266">
    <property type="entry name" value="TrmE/GcvT-like"/>
</dbReference>
<dbReference type="NCBIfam" id="TIGR00528">
    <property type="entry name" value="gcvT"/>
    <property type="match status" value="1"/>
</dbReference>
<comment type="caution">
    <text evidence="9">The sequence shown here is derived from an EMBL/GenBank/DDBJ whole genome shotgun (WGS) entry which is preliminary data.</text>
</comment>
<dbReference type="PIRSF" id="PIRSF006487">
    <property type="entry name" value="GcvT"/>
    <property type="match status" value="1"/>
</dbReference>
<dbReference type="SUPFAM" id="SSF103025">
    <property type="entry name" value="Folate-binding domain"/>
    <property type="match status" value="1"/>
</dbReference>
<dbReference type="Pfam" id="PF08669">
    <property type="entry name" value="GCV_T_C"/>
    <property type="match status" value="1"/>
</dbReference>
<dbReference type="InterPro" id="IPR028896">
    <property type="entry name" value="GcvT/YgfZ/DmdA"/>
</dbReference>
<dbReference type="Gene3D" id="3.30.1360.120">
    <property type="entry name" value="Probable tRNA modification gtpase trme, domain 1"/>
    <property type="match status" value="1"/>
</dbReference>
<evidence type="ECO:0000313" key="10">
    <source>
        <dbReference type="Proteomes" id="UP001161405"/>
    </source>
</evidence>
<dbReference type="Gene3D" id="3.30.70.1400">
    <property type="entry name" value="Aminomethyltransferase beta-barrel domains"/>
    <property type="match status" value="1"/>
</dbReference>
<evidence type="ECO:0000256" key="5">
    <source>
        <dbReference type="ARBA" id="ARBA00031395"/>
    </source>
</evidence>
<dbReference type="NCBIfam" id="NF001567">
    <property type="entry name" value="PRK00389.1"/>
    <property type="match status" value="1"/>
</dbReference>
<feature type="domain" description="GCVT N-terminal" evidence="7">
    <location>
        <begin position="15"/>
        <end position="268"/>
    </location>
</feature>
<organism evidence="9 10">
    <name type="scientific">Maritalea porphyrae</name>
    <dbReference type="NCBI Taxonomy" id="880732"/>
    <lineage>
        <taxon>Bacteria</taxon>
        <taxon>Pseudomonadati</taxon>
        <taxon>Pseudomonadota</taxon>
        <taxon>Alphaproteobacteria</taxon>
        <taxon>Hyphomicrobiales</taxon>
        <taxon>Devosiaceae</taxon>
        <taxon>Maritalea</taxon>
    </lineage>
</organism>
<comment type="similarity">
    <text evidence="1">Belongs to the GcvT family.</text>
</comment>
<evidence type="ECO:0000256" key="3">
    <source>
        <dbReference type="ARBA" id="ARBA00022576"/>
    </source>
</evidence>
<sequence length="378" mass="40299">MAGAQTENLQTTPLNDTHIGWGGRMVGFAGYSMPVQYKGVIAEHEQTRSSASLFDVSHMGQVIVTGPDHETTAQALESLMPGDLVGLNPGEMRYTLLLNDEGGIEDDLIVTRPCEEGTDGVLMIVFNAGRKDHDVAILREKLDPSLKIETFWDKALMALQGPKAADVLARYCDLPSKLSFMNAAATTIEGMEVYVSRSGYTGEDGFELSVAADDAVKLAELLVGNDEVEPAGLGARDSLRLEAGLCLYGHDMDDKRDPISAGLIFAIGKGRRVEGGFPGASVIQKIIKDGATQKRAGIRFEGRMPVREGAEIVDADGNKIGVVTSGTFGPTIGAPVAFGYVPAELAKLGTELTAMVRGKPVKGTVEKLPFTPANYVRL</sequence>
<dbReference type="NCBIfam" id="NF010093">
    <property type="entry name" value="PRK13579.1"/>
    <property type="match status" value="1"/>
</dbReference>
<keyword evidence="3" id="KW-0032">Aminotransferase</keyword>
<dbReference type="EC" id="2.1.2.10" evidence="2"/>
<accession>A0ABQ5USP3</accession>
<dbReference type="RefSeq" id="WP_284364187.1">
    <property type="nucleotide sequence ID" value="NZ_BSNI01000002.1"/>
</dbReference>
<feature type="domain" description="Aminomethyltransferase C-terminal" evidence="8">
    <location>
        <begin position="295"/>
        <end position="370"/>
    </location>
</feature>
<proteinExistence type="inferred from homology"/>
<dbReference type="EMBL" id="BSNI01000002">
    <property type="protein sequence ID" value="GLQ17785.1"/>
    <property type="molecule type" value="Genomic_DNA"/>
</dbReference>
<evidence type="ECO:0000259" key="7">
    <source>
        <dbReference type="Pfam" id="PF01571"/>
    </source>
</evidence>
<evidence type="ECO:0000256" key="6">
    <source>
        <dbReference type="ARBA" id="ARBA00047665"/>
    </source>
</evidence>
<reference evidence="9" key="1">
    <citation type="journal article" date="2014" name="Int. J. Syst. Evol. Microbiol.">
        <title>Complete genome of a new Firmicutes species belonging to the dominant human colonic microbiota ('Ruminococcus bicirculans') reveals two chromosomes and a selective capacity to utilize plant glucans.</title>
        <authorList>
            <consortium name="NISC Comparative Sequencing Program"/>
            <person name="Wegmann U."/>
            <person name="Louis P."/>
            <person name="Goesmann A."/>
            <person name="Henrissat B."/>
            <person name="Duncan S.H."/>
            <person name="Flint H.J."/>
        </authorList>
    </citation>
    <scope>NUCLEOTIDE SEQUENCE</scope>
    <source>
        <strain evidence="9">NBRC 107169</strain>
    </source>
</reference>
<keyword evidence="4" id="KW-0808">Transferase</keyword>
<dbReference type="Gene3D" id="2.40.30.110">
    <property type="entry name" value="Aminomethyltransferase beta-barrel domains"/>
    <property type="match status" value="1"/>
</dbReference>
<dbReference type="Pfam" id="PF01571">
    <property type="entry name" value="GCV_T"/>
    <property type="match status" value="1"/>
</dbReference>
<evidence type="ECO:0000256" key="4">
    <source>
        <dbReference type="ARBA" id="ARBA00022679"/>
    </source>
</evidence>
<dbReference type="InterPro" id="IPR013977">
    <property type="entry name" value="GcvT_C"/>
</dbReference>
<reference evidence="9" key="2">
    <citation type="submission" date="2023-01" db="EMBL/GenBank/DDBJ databases">
        <title>Draft genome sequence of Maritalea porphyrae strain NBRC 107169.</title>
        <authorList>
            <person name="Sun Q."/>
            <person name="Mori K."/>
        </authorList>
    </citation>
    <scope>NUCLEOTIDE SEQUENCE</scope>
    <source>
        <strain evidence="9">NBRC 107169</strain>
    </source>
</reference>
<dbReference type="InterPro" id="IPR006222">
    <property type="entry name" value="GCVT_N"/>
</dbReference>